<dbReference type="RefSeq" id="WP_213430546.1">
    <property type="nucleotide sequence ID" value="NZ_AP031290.1"/>
</dbReference>
<dbReference type="EMBL" id="CALYLO010000011">
    <property type="protein sequence ID" value="CAH8248495.1"/>
    <property type="molecule type" value="Genomic_DNA"/>
</dbReference>
<keyword evidence="1" id="KW-0472">Membrane</keyword>
<comment type="caution">
    <text evidence="2">The sequence shown here is derived from an EMBL/GenBank/DDBJ whole genome shotgun (WGS) entry which is preliminary data.</text>
</comment>
<evidence type="ECO:0000313" key="3">
    <source>
        <dbReference type="Proteomes" id="UP001154322"/>
    </source>
</evidence>
<keyword evidence="1" id="KW-0812">Transmembrane</keyword>
<evidence type="ECO:0000313" key="2">
    <source>
        <dbReference type="EMBL" id="CAH8248495.1"/>
    </source>
</evidence>
<dbReference type="Proteomes" id="UP001154322">
    <property type="component" value="Unassembled WGS sequence"/>
</dbReference>
<reference evidence="2" key="1">
    <citation type="submission" date="2022-06" db="EMBL/GenBank/DDBJ databases">
        <authorList>
            <person name="Dietemann V."/>
            <person name="Ory F."/>
            <person name="Dainat B."/>
            <person name="Oberhansli S."/>
        </authorList>
    </citation>
    <scope>NUCLEOTIDE SEQUENCE</scope>
    <source>
        <strain evidence="2">Ena-SAMPLE-TAB-26-04-2022-14:26:32:270-5432</strain>
    </source>
</reference>
<sequence>MEVIASELLFKYFFVVGAGLGLGISITVFPARMLAKKIENGGLRVWRKR</sequence>
<keyword evidence="1" id="KW-1133">Transmembrane helix</keyword>
<proteinExistence type="predicted"/>
<feature type="transmembrane region" description="Helical" evidence="1">
    <location>
        <begin position="12"/>
        <end position="35"/>
    </location>
</feature>
<name>A0ABM9GAP1_9BACL</name>
<keyword evidence="3" id="KW-1185">Reference proteome</keyword>
<organism evidence="2 3">
    <name type="scientific">Paenibacillus melissococcoides</name>
    <dbReference type="NCBI Taxonomy" id="2912268"/>
    <lineage>
        <taxon>Bacteria</taxon>
        <taxon>Bacillati</taxon>
        <taxon>Bacillota</taxon>
        <taxon>Bacilli</taxon>
        <taxon>Bacillales</taxon>
        <taxon>Paenibacillaceae</taxon>
        <taxon>Paenibacillus</taxon>
    </lineage>
</organism>
<evidence type="ECO:0000256" key="1">
    <source>
        <dbReference type="SAM" id="Phobius"/>
    </source>
</evidence>
<accession>A0ABM9GAP1</accession>
<protein>
    <submittedName>
        <fullName evidence="2">Uncharacterized protein</fullName>
    </submittedName>
</protein>
<gene>
    <name evidence="2" type="ORF">WJ0W_007163</name>
</gene>